<evidence type="ECO:0000256" key="2">
    <source>
        <dbReference type="SAM" id="Phobius"/>
    </source>
</evidence>
<keyword evidence="2" id="KW-0812">Transmembrane</keyword>
<gene>
    <name evidence="3" type="ORF">INP59_25745</name>
</gene>
<reference evidence="3 4" key="1">
    <citation type="submission" date="2020-10" db="EMBL/GenBank/DDBJ databases">
        <title>Whole genome sequence of oil-degrading bacteria Rhodococcus pyridinivorans strain 5Ap.</title>
        <authorList>
            <person name="Akhremchuk A.E."/>
            <person name="Valentovich L.N."/>
            <person name="Charniauskaya M.I."/>
            <person name="Bukliarevich H.A."/>
            <person name="Titok M.A."/>
        </authorList>
    </citation>
    <scope>NUCLEOTIDE SEQUENCE [LARGE SCALE GENOMIC DNA]</scope>
    <source>
        <strain evidence="3 4">5Ap</strain>
        <plasmid evidence="3 4">pRh5Ap-243</plasmid>
    </source>
</reference>
<evidence type="ECO:0000313" key="4">
    <source>
        <dbReference type="Proteomes" id="UP000593818"/>
    </source>
</evidence>
<dbReference type="RefSeq" id="WP_006554186.1">
    <property type="nucleotide sequence ID" value="NZ_CP063452.1"/>
</dbReference>
<dbReference type="Proteomes" id="UP000593818">
    <property type="component" value="Plasmid pRh5Ap-243"/>
</dbReference>
<keyword evidence="4" id="KW-1185">Reference proteome</keyword>
<geneLocation type="plasmid" evidence="3 4">
    <name>pRh5Ap-243</name>
</geneLocation>
<keyword evidence="2" id="KW-1133">Transmembrane helix</keyword>
<organism evidence="3 4">
    <name type="scientific">Rhodococcus pyridinivorans</name>
    <dbReference type="NCBI Taxonomy" id="103816"/>
    <lineage>
        <taxon>Bacteria</taxon>
        <taxon>Bacillati</taxon>
        <taxon>Actinomycetota</taxon>
        <taxon>Actinomycetes</taxon>
        <taxon>Mycobacteriales</taxon>
        <taxon>Nocardiaceae</taxon>
        <taxon>Rhodococcus</taxon>
    </lineage>
</organism>
<dbReference type="AlphaFoldDB" id="A0A7M2XVG4"/>
<protein>
    <submittedName>
        <fullName evidence="3">Uncharacterized protein</fullName>
    </submittedName>
</protein>
<dbReference type="EMBL" id="CP063452">
    <property type="protein sequence ID" value="QOW01759.1"/>
    <property type="molecule type" value="Genomic_DNA"/>
</dbReference>
<keyword evidence="2" id="KW-0472">Membrane</keyword>
<sequence length="144" mass="14222">MIPVLCLLLYAAAVAVFGPVVLARLTAAGIAPRLGVAAWLSAITGVSVAATAAVAIALVDVLGRGGDAARWIVDCVGALSTSVGEHSGADMRLLSGIVLSGGRPWGSSGRGGSAGVCSAAEPAPMSTPTWPGWSDVASPISTQW</sequence>
<evidence type="ECO:0000313" key="3">
    <source>
        <dbReference type="EMBL" id="QOW01759.1"/>
    </source>
</evidence>
<name>A0A7M2XVG4_9NOCA</name>
<feature type="transmembrane region" description="Helical" evidence="2">
    <location>
        <begin position="39"/>
        <end position="62"/>
    </location>
</feature>
<evidence type="ECO:0000256" key="1">
    <source>
        <dbReference type="SAM" id="MobiDB-lite"/>
    </source>
</evidence>
<keyword evidence="3" id="KW-0614">Plasmid</keyword>
<proteinExistence type="predicted"/>
<feature type="region of interest" description="Disordered" evidence="1">
    <location>
        <begin position="110"/>
        <end position="134"/>
    </location>
</feature>
<accession>A0A7M2XVG4</accession>